<sequence>MGYEHPASRVSQCILPRGSEQVESRDSAARTRLRIRPFLEQPSQQRVIPNIHAEHVVVQGESNRVEYGNPVLRSMPYIAACLYQFHDCIESRFGKVAFGLQCGQKGIAAGRVRCPDRGPGLEQQIAVVRYHEVWASTFANQ</sequence>
<proteinExistence type="predicted"/>
<accession>A0ABR1W1B7</accession>
<evidence type="ECO:0000313" key="1">
    <source>
        <dbReference type="EMBL" id="KAK8077289.1"/>
    </source>
</evidence>
<evidence type="ECO:0000313" key="2">
    <source>
        <dbReference type="Proteomes" id="UP001446871"/>
    </source>
</evidence>
<gene>
    <name evidence="1" type="ORF">PG996_003459</name>
</gene>
<dbReference type="EMBL" id="JAQQWM010000002">
    <property type="protein sequence ID" value="KAK8077289.1"/>
    <property type="molecule type" value="Genomic_DNA"/>
</dbReference>
<reference evidence="1 2" key="1">
    <citation type="submission" date="2023-01" db="EMBL/GenBank/DDBJ databases">
        <title>Analysis of 21 Apiospora genomes using comparative genomics revels a genus with tremendous synthesis potential of carbohydrate active enzymes and secondary metabolites.</title>
        <authorList>
            <person name="Sorensen T."/>
        </authorList>
    </citation>
    <scope>NUCLEOTIDE SEQUENCE [LARGE SCALE GENOMIC DNA]</scope>
    <source>
        <strain evidence="1 2">CBS 83171</strain>
    </source>
</reference>
<keyword evidence="2" id="KW-1185">Reference proteome</keyword>
<name>A0ABR1W1B7_9PEZI</name>
<dbReference type="Proteomes" id="UP001446871">
    <property type="component" value="Unassembled WGS sequence"/>
</dbReference>
<comment type="caution">
    <text evidence="1">The sequence shown here is derived from an EMBL/GenBank/DDBJ whole genome shotgun (WGS) entry which is preliminary data.</text>
</comment>
<protein>
    <submittedName>
        <fullName evidence="1">Uncharacterized protein</fullName>
    </submittedName>
</protein>
<organism evidence="1 2">
    <name type="scientific">Apiospora saccharicola</name>
    <dbReference type="NCBI Taxonomy" id="335842"/>
    <lineage>
        <taxon>Eukaryota</taxon>
        <taxon>Fungi</taxon>
        <taxon>Dikarya</taxon>
        <taxon>Ascomycota</taxon>
        <taxon>Pezizomycotina</taxon>
        <taxon>Sordariomycetes</taxon>
        <taxon>Xylariomycetidae</taxon>
        <taxon>Amphisphaeriales</taxon>
        <taxon>Apiosporaceae</taxon>
        <taxon>Apiospora</taxon>
    </lineage>
</organism>